<protein>
    <submittedName>
        <fullName evidence="3">Type 2 lantibiotic biosynthesis protein LanM</fullName>
    </submittedName>
</protein>
<keyword evidence="4" id="KW-1185">Reference proteome</keyword>
<dbReference type="InterPro" id="IPR025410">
    <property type="entry name" value="Lant_dehyd"/>
</dbReference>
<keyword evidence="1" id="KW-0479">Metal-binding</keyword>
<dbReference type="InterPro" id="IPR007822">
    <property type="entry name" value="LANC-like"/>
</dbReference>
<proteinExistence type="predicted"/>
<dbReference type="RefSeq" id="WP_170069647.1">
    <property type="nucleotide sequence ID" value="NZ_JBIAKZ010000008.1"/>
</dbReference>
<feature type="binding site" evidence="1">
    <location>
        <position position="966"/>
    </location>
    <ligand>
        <name>Zn(2+)</name>
        <dbReference type="ChEBI" id="CHEBI:29105"/>
    </ligand>
</feature>
<evidence type="ECO:0000313" key="4">
    <source>
        <dbReference type="Proteomes" id="UP000243542"/>
    </source>
</evidence>
<dbReference type="EMBL" id="PDJK01000002">
    <property type="protein sequence ID" value="PFG46407.1"/>
    <property type="molecule type" value="Genomic_DNA"/>
</dbReference>
<dbReference type="GO" id="GO:0031179">
    <property type="term" value="P:peptide modification"/>
    <property type="evidence" value="ECO:0007669"/>
    <property type="project" value="InterPro"/>
</dbReference>
<evidence type="ECO:0000256" key="1">
    <source>
        <dbReference type="PIRSR" id="PIRSR607822-1"/>
    </source>
</evidence>
<dbReference type="CDD" id="cd04792">
    <property type="entry name" value="LanM-like"/>
    <property type="match status" value="1"/>
</dbReference>
<dbReference type="PANTHER" id="PTHR12736">
    <property type="entry name" value="LANC-LIKE PROTEIN"/>
    <property type="match status" value="1"/>
</dbReference>
<dbReference type="Pfam" id="PF13575">
    <property type="entry name" value="DUF4135"/>
    <property type="match status" value="1"/>
</dbReference>
<dbReference type="InterPro" id="IPR017146">
    <property type="entry name" value="Lanti_2_LanM"/>
</dbReference>
<dbReference type="PRINTS" id="PR01950">
    <property type="entry name" value="LANCSUPER"/>
</dbReference>
<dbReference type="AlphaFoldDB" id="A0A2A9F4U6"/>
<dbReference type="NCBIfam" id="TIGR03897">
    <property type="entry name" value="lanti_2_LanM"/>
    <property type="match status" value="1"/>
</dbReference>
<dbReference type="GO" id="GO:0005886">
    <property type="term" value="C:plasma membrane"/>
    <property type="evidence" value="ECO:0007669"/>
    <property type="project" value="TreeGrafter"/>
</dbReference>
<sequence>MIPGSVARSSFLHERIAVPRDGAEPDPGEMRRWRDSAYLDEKTFHRRLSAAGHTAESFATLITAVSYRAADTVPDWPGELRAALAAMPFSRDEPRKTRLYGETYDELLFAGVVRPISDHYAARLAVELHRSPLKHPCAPTVLGALAMDLDDLLVTVVHRPLITEVHRFREAGLLRGATSRDRYLDYDTRILADPGYLAGLWRRYPVLGRMLVEAGRTWLESSREVLRRFDQDHVLVRKTELLPVDAGPLVAIRPGLGDRHHHGRTASLLEFEDGSRLVYKPRPVEPEQLYARAVEVLNGLTGSGLRAAKVLARPGYGWCEHVAREDAAEPAALDRFYRRLGAVLAVLHVFGTTDLHTGNLIAAADQPVPIDLETVFQPPDTPGPEATGAYDRAVDLLGRSVLATAMLPQRAFGDGVSPGADFSAIGGGGRCRSARPLPWLTGAFTDEPAIEARHRELGESSGRPTVGGVPATPGPHAPAILSGFTEAYDAIAGHRDVFAALVGEFASTPIRVVLRNTRRYDLFLYEARHPRHLRDGKDQDELLDKLWTAVLDRPSLAPVVESERRQLLAGDIPSFTCRADSRHLRAENTVVAPDYWAEPPIRHVERTLAGLGGTHRAVQLQIIADSLSALPGCPPALGETVPSAGGSSVAELAEAGLDQVAEGALTGRDDVTWIGIGLDGAADESLTFKPLTTSLYDGLAGMALVYTHAAALTGSARHADLGRRALQPVLAELTRFAESGGSLPLGAYAGLAGALYTVDQVGRCTADDAHRALVAAVAGRLYDAVRITTSPDLISGVAGCLAVIATLETRTEVEQATLAKLAAVCVERLGELAVPAGGGVGWAPRPGDPLLGGFSHGSAGVGWALLRAGDRFDDPSAMELGLRGLTYDASLRIPGRPVWRDLRDFPDNTGSGQRHPTLWCHGATGIGISRLLAYRITGEQRFREEAAAAVTAVAEAGALPGQSLCHGTAGSIEFLTLAAQVLDGDPAADLAARHRALLLRGLCTGIRAEGFTFGKVSGTNAPGLMMGKAGVCLTLLRAAWPGRVPSPLWLAAGPEGEG</sequence>
<dbReference type="PANTHER" id="PTHR12736:SF7">
    <property type="entry name" value="LANC-LIKE PROTEIN 3"/>
    <property type="match status" value="1"/>
</dbReference>
<feature type="binding site" evidence="1">
    <location>
        <position position="920"/>
    </location>
    <ligand>
        <name>Zn(2+)</name>
        <dbReference type="ChEBI" id="CHEBI:29105"/>
    </ligand>
</feature>
<keyword evidence="1" id="KW-0862">Zinc</keyword>
<evidence type="ECO:0000313" key="3">
    <source>
        <dbReference type="EMBL" id="PFG46407.1"/>
    </source>
</evidence>
<comment type="caution">
    <text evidence="3">The sequence shown here is derived from an EMBL/GenBank/DDBJ whole genome shotgun (WGS) entry which is preliminary data.</text>
</comment>
<reference evidence="3 4" key="1">
    <citation type="submission" date="2017-10" db="EMBL/GenBank/DDBJ databases">
        <title>Sequencing the genomes of 1000 actinobacteria strains.</title>
        <authorList>
            <person name="Klenk H.-P."/>
        </authorList>
    </citation>
    <scope>NUCLEOTIDE SEQUENCE [LARGE SCALE GENOMIC DNA]</scope>
    <source>
        <strain evidence="3 4">DSM 46092</strain>
    </source>
</reference>
<dbReference type="SUPFAM" id="SSF158745">
    <property type="entry name" value="LanC-like"/>
    <property type="match status" value="1"/>
</dbReference>
<organism evidence="3 4">
    <name type="scientific">Amycolatopsis sulphurea</name>
    <dbReference type="NCBI Taxonomy" id="76022"/>
    <lineage>
        <taxon>Bacteria</taxon>
        <taxon>Bacillati</taxon>
        <taxon>Actinomycetota</taxon>
        <taxon>Actinomycetes</taxon>
        <taxon>Pseudonocardiales</taxon>
        <taxon>Pseudonocardiaceae</taxon>
        <taxon>Amycolatopsis</taxon>
    </lineage>
</organism>
<accession>A0A2A9F4U6</accession>
<dbReference type="Proteomes" id="UP000243542">
    <property type="component" value="Unassembled WGS sequence"/>
</dbReference>
<feature type="binding site" evidence="1">
    <location>
        <position position="965"/>
    </location>
    <ligand>
        <name>Zn(2+)</name>
        <dbReference type="ChEBI" id="CHEBI:29105"/>
    </ligand>
</feature>
<dbReference type="SMART" id="SM01260">
    <property type="entry name" value="LANC_like"/>
    <property type="match status" value="1"/>
</dbReference>
<feature type="domain" description="Lantibiotic biosynthesis protein dehydration" evidence="2">
    <location>
        <begin position="204"/>
        <end position="577"/>
    </location>
</feature>
<dbReference type="GO" id="GO:0046872">
    <property type="term" value="F:metal ion binding"/>
    <property type="evidence" value="ECO:0007669"/>
    <property type="project" value="UniProtKB-KW"/>
</dbReference>
<name>A0A2A9F4U6_9PSEU</name>
<evidence type="ECO:0000259" key="2">
    <source>
        <dbReference type="Pfam" id="PF13575"/>
    </source>
</evidence>
<gene>
    <name evidence="3" type="ORF">ATK36_1381</name>
</gene>
<dbReference type="PIRSF" id="PIRSF037228">
    <property type="entry name" value="Lant_mod_RumM"/>
    <property type="match status" value="1"/>
</dbReference>
<dbReference type="PRINTS" id="PR01955">
    <property type="entry name" value="LANCFRANKIA"/>
</dbReference>
<dbReference type="Pfam" id="PF05147">
    <property type="entry name" value="LANC_like"/>
    <property type="match status" value="1"/>
</dbReference>
<dbReference type="Gene3D" id="1.50.10.20">
    <property type="match status" value="1"/>
</dbReference>